<dbReference type="STRING" id="1121922.GCA_000428905_02864"/>
<dbReference type="InterPro" id="IPR015422">
    <property type="entry name" value="PyrdxlP-dep_Trfase_small"/>
</dbReference>
<evidence type="ECO:0000313" key="3">
    <source>
        <dbReference type="EMBL" id="GAC28476.1"/>
    </source>
</evidence>
<dbReference type="RefSeq" id="WP_006010685.1">
    <property type="nucleotide sequence ID" value="NZ_AUAV01000015.1"/>
</dbReference>
<evidence type="ECO:0000259" key="2">
    <source>
        <dbReference type="Pfam" id="PF00266"/>
    </source>
</evidence>
<dbReference type="PANTHER" id="PTHR43586:SF8">
    <property type="entry name" value="CYSTEINE DESULFURASE 1, CHLOROPLASTIC"/>
    <property type="match status" value="1"/>
</dbReference>
<sequence length="477" mass="53699">MNNAAHAISKLDKVTSNNQFWENIANQIVIDPKYKHRIYADWTASGRLFRPIEDRITNMIGGLMANTHTEDSYTGRVMTTWLHEADQVIKKHVNASADDVLLNVGSGMTGALAKLMRMMGWWCHEQHRAAVVATMGEKPLVYITHREHHSNHTMWVESLVELRIIPALQGDEIDIDWLEHDLANEKNRKTKIASITAASNVTGIETPYREIAKKMHNHGGVCFVDFAASGPYVDINMHPAKGEWLDAIFFSPHKFLGGPGASGVLLFNKHLYQNKVPEQPGGGTVLWTNPWGEHRFIEDIQQRESGGTPGILQTIRTAMAIQLKEEMGTQRIYEREQYLNAILFKRLEDIKGVRILSDQHTHRLSVFSIVFDDIDYKTAVQRLSNDFQVETRGGCACAGTYGHHLLDIDYCTSKSITDQLDDEFQNLKPGWVRVSLHPSMSEMDINKIADAIQQVASGAAAKVVEITPVNSIWEPLI</sequence>
<dbReference type="InterPro" id="IPR015424">
    <property type="entry name" value="PyrdxlP-dep_Trfase"/>
</dbReference>
<dbReference type="Proteomes" id="UP000006251">
    <property type="component" value="Unassembled WGS sequence"/>
</dbReference>
<proteinExistence type="predicted"/>
<keyword evidence="3" id="KW-0032">Aminotransferase</keyword>
<gene>
    <name evidence="3" type="ORF">GPAL_1612</name>
</gene>
<reference evidence="4" key="1">
    <citation type="journal article" date="2014" name="Environ. Microbiol.">
        <title>Comparative genomics of the marine bacterial genus Glaciecola reveals the high degree of genomic diversity and genomic characteristic for cold adaptation.</title>
        <authorList>
            <person name="Qin Q.L."/>
            <person name="Xie B.B."/>
            <person name="Yu Y."/>
            <person name="Shu Y.L."/>
            <person name="Rong J.C."/>
            <person name="Zhang Y.J."/>
            <person name="Zhao D.L."/>
            <person name="Chen X.L."/>
            <person name="Zhang X.Y."/>
            <person name="Chen B."/>
            <person name="Zhou B.C."/>
            <person name="Zhang Y.Z."/>
        </authorList>
    </citation>
    <scope>NUCLEOTIDE SEQUENCE [LARGE SCALE GENOMIC DNA]</scope>
    <source>
        <strain evidence="4">ACAM 615</strain>
    </source>
</reference>
<keyword evidence="3" id="KW-0808">Transferase</keyword>
<dbReference type="Gene3D" id="3.40.640.10">
    <property type="entry name" value="Type I PLP-dependent aspartate aminotransferase-like (Major domain)"/>
    <property type="match status" value="1"/>
</dbReference>
<evidence type="ECO:0000256" key="1">
    <source>
        <dbReference type="ARBA" id="ARBA00022898"/>
    </source>
</evidence>
<dbReference type="SUPFAM" id="SSF53383">
    <property type="entry name" value="PLP-dependent transferases"/>
    <property type="match status" value="1"/>
</dbReference>
<organism evidence="3 4">
    <name type="scientific">Brumicola pallidula DSM 14239 = ACAM 615</name>
    <dbReference type="NCBI Taxonomy" id="1121922"/>
    <lineage>
        <taxon>Bacteria</taxon>
        <taxon>Pseudomonadati</taxon>
        <taxon>Pseudomonadota</taxon>
        <taxon>Gammaproteobacteria</taxon>
        <taxon>Alteromonadales</taxon>
        <taxon>Alteromonadaceae</taxon>
        <taxon>Brumicola</taxon>
    </lineage>
</organism>
<keyword evidence="1" id="KW-0663">Pyridoxal phosphate</keyword>
<dbReference type="InterPro" id="IPR015421">
    <property type="entry name" value="PyrdxlP-dep_Trfase_major"/>
</dbReference>
<keyword evidence="4" id="KW-1185">Reference proteome</keyword>
<dbReference type="Pfam" id="PF00266">
    <property type="entry name" value="Aminotran_5"/>
    <property type="match status" value="1"/>
</dbReference>
<accession>K6YWX4</accession>
<comment type="caution">
    <text evidence="3">The sequence shown here is derived from an EMBL/GenBank/DDBJ whole genome shotgun (WGS) entry which is preliminary data.</text>
</comment>
<dbReference type="InterPro" id="IPR000192">
    <property type="entry name" value="Aminotrans_V_dom"/>
</dbReference>
<protein>
    <submittedName>
        <fullName evidence="3">Aminotransferase class-V</fullName>
    </submittedName>
</protein>
<evidence type="ECO:0000313" key="4">
    <source>
        <dbReference type="Proteomes" id="UP000006251"/>
    </source>
</evidence>
<feature type="domain" description="Aminotransferase class V" evidence="2">
    <location>
        <begin position="38"/>
        <end position="447"/>
    </location>
</feature>
<dbReference type="PANTHER" id="PTHR43586">
    <property type="entry name" value="CYSTEINE DESULFURASE"/>
    <property type="match status" value="1"/>
</dbReference>
<dbReference type="AlphaFoldDB" id="K6YWX4"/>
<dbReference type="EMBL" id="BAEQ01000024">
    <property type="protein sequence ID" value="GAC28476.1"/>
    <property type="molecule type" value="Genomic_DNA"/>
</dbReference>
<dbReference type="GO" id="GO:0008483">
    <property type="term" value="F:transaminase activity"/>
    <property type="evidence" value="ECO:0007669"/>
    <property type="project" value="UniProtKB-KW"/>
</dbReference>
<name>K6YWX4_9ALTE</name>
<dbReference type="Gene3D" id="3.90.1150.10">
    <property type="entry name" value="Aspartate Aminotransferase, domain 1"/>
    <property type="match status" value="1"/>
</dbReference>
<dbReference type="OrthoDB" id="9804366at2"/>